<keyword evidence="5" id="KW-1185">Reference proteome</keyword>
<dbReference type="GO" id="GO:0046513">
    <property type="term" value="P:ceramide biosynthetic process"/>
    <property type="evidence" value="ECO:0007669"/>
    <property type="project" value="TreeGrafter"/>
</dbReference>
<organism evidence="4 5">
    <name type="scientific">Shimia haliotis</name>
    <dbReference type="NCBI Taxonomy" id="1280847"/>
    <lineage>
        <taxon>Bacteria</taxon>
        <taxon>Pseudomonadati</taxon>
        <taxon>Pseudomonadota</taxon>
        <taxon>Alphaproteobacteria</taxon>
        <taxon>Rhodobacterales</taxon>
        <taxon>Roseobacteraceae</taxon>
    </lineage>
</organism>
<sequence length="361" mass="40734">MTMSAAPQRPKGISPQSRRHNEMRKEALAAHPELADLAKPQPLTVLALPVLLVIHWGIAWLVSDQPIWVIGLTAFLIGQLVYHSASSLIHETCHKLIFRDAGPKLAFDLGLEFILTSYGKQLTYQHQHVTSHHPFVGDYDNDYEHEDICALQARQSVFRAHPTWQPFLTALTLFIHALPLGSVFLAGQIMPRVYRHLSGRPNRDPVARFTGTSPTATEARPYILVSLISNLLMLALLGPWALLYHIWSLSLFLGKLGITNLGQSLTEHPGTDLENPTRSHYGPINWLLFNTGYHNEHHSFPNVPWTRLPTLHRVAPEVFHAEAEQSYVGAWWDHVRGGFTPSRDLEMHKVDQLARCEGKTQ</sequence>
<feature type="transmembrane region" description="Helical" evidence="2">
    <location>
        <begin position="222"/>
        <end position="247"/>
    </location>
</feature>
<accession>A0A1I4AHF6</accession>
<feature type="region of interest" description="Disordered" evidence="1">
    <location>
        <begin position="1"/>
        <end position="25"/>
    </location>
</feature>
<feature type="transmembrane region" description="Helical" evidence="2">
    <location>
        <begin position="68"/>
        <end position="89"/>
    </location>
</feature>
<keyword evidence="2" id="KW-0472">Membrane</keyword>
<keyword evidence="2" id="KW-0812">Transmembrane</keyword>
<dbReference type="OrthoDB" id="9792534at2"/>
<dbReference type="GO" id="GO:0042284">
    <property type="term" value="F:sphingolipid delta-4 desaturase activity"/>
    <property type="evidence" value="ECO:0007669"/>
    <property type="project" value="TreeGrafter"/>
</dbReference>
<keyword evidence="2" id="KW-1133">Transmembrane helix</keyword>
<dbReference type="EMBL" id="FOSZ01000001">
    <property type="protein sequence ID" value="SFK55915.1"/>
    <property type="molecule type" value="Genomic_DNA"/>
</dbReference>
<dbReference type="GO" id="GO:0016020">
    <property type="term" value="C:membrane"/>
    <property type="evidence" value="ECO:0007669"/>
    <property type="project" value="GOC"/>
</dbReference>
<dbReference type="Proteomes" id="UP000198851">
    <property type="component" value="Unassembled WGS sequence"/>
</dbReference>
<gene>
    <name evidence="4" type="ORF">SAMN04488036_101386</name>
</gene>
<dbReference type="STRING" id="1280847.SAMN04488036_101386"/>
<dbReference type="RefSeq" id="WP_093319568.1">
    <property type="nucleotide sequence ID" value="NZ_FOSZ01000001.1"/>
</dbReference>
<dbReference type="PANTHER" id="PTHR12879:SF8">
    <property type="entry name" value="SPHINGOLIPID DELTA(4)-DESATURASE DES1"/>
    <property type="match status" value="1"/>
</dbReference>
<reference evidence="5" key="1">
    <citation type="submission" date="2016-10" db="EMBL/GenBank/DDBJ databases">
        <authorList>
            <person name="Varghese N."/>
            <person name="Submissions S."/>
        </authorList>
    </citation>
    <scope>NUCLEOTIDE SEQUENCE [LARGE SCALE GENOMIC DNA]</scope>
    <source>
        <strain evidence="5">DSM 28453</strain>
    </source>
</reference>
<evidence type="ECO:0000313" key="5">
    <source>
        <dbReference type="Proteomes" id="UP000198851"/>
    </source>
</evidence>
<dbReference type="PANTHER" id="PTHR12879">
    <property type="entry name" value="SPHINGOLIPID DELTA 4 DESATURASE/C-4 HYDROXYLASE PROTEIN DES2"/>
    <property type="match status" value="1"/>
</dbReference>
<dbReference type="AlphaFoldDB" id="A0A1I4AHF6"/>
<name>A0A1I4AHF6_9RHOB</name>
<dbReference type="Pfam" id="PF00487">
    <property type="entry name" value="FA_desaturase"/>
    <property type="match status" value="1"/>
</dbReference>
<dbReference type="InterPro" id="IPR005804">
    <property type="entry name" value="FA_desaturase_dom"/>
</dbReference>
<feature type="transmembrane region" description="Helical" evidence="2">
    <location>
        <begin position="167"/>
        <end position="190"/>
    </location>
</feature>
<feature type="transmembrane region" description="Helical" evidence="2">
    <location>
        <begin position="43"/>
        <end position="62"/>
    </location>
</feature>
<proteinExistence type="predicted"/>
<evidence type="ECO:0000256" key="2">
    <source>
        <dbReference type="SAM" id="Phobius"/>
    </source>
</evidence>
<evidence type="ECO:0000313" key="4">
    <source>
        <dbReference type="EMBL" id="SFK55915.1"/>
    </source>
</evidence>
<protein>
    <submittedName>
        <fullName evidence="4">Sphingolipid delta-4 desaturase</fullName>
    </submittedName>
</protein>
<evidence type="ECO:0000256" key="1">
    <source>
        <dbReference type="SAM" id="MobiDB-lite"/>
    </source>
</evidence>
<evidence type="ECO:0000259" key="3">
    <source>
        <dbReference type="Pfam" id="PF00487"/>
    </source>
</evidence>
<feature type="domain" description="Fatty acid desaturase" evidence="3">
    <location>
        <begin position="68"/>
        <end position="320"/>
    </location>
</feature>